<dbReference type="InterPro" id="IPR011919">
    <property type="entry name" value="Cell_div_ZipA"/>
</dbReference>
<accession>A0ABY0TA24</accession>
<dbReference type="EMBL" id="FNKY01000001">
    <property type="protein sequence ID" value="SDQ51047.1"/>
    <property type="molecule type" value="Genomic_DNA"/>
</dbReference>
<comment type="subcellular location">
    <subcellularLocation>
        <location evidence="9">Cell inner membrane</location>
        <topology evidence="9">Single-pass type I membrane protein</topology>
    </subcellularLocation>
</comment>
<comment type="caution">
    <text evidence="12">The sequence shown here is derived from an EMBL/GenBank/DDBJ whole genome shotgun (WGS) entry which is preliminary data.</text>
</comment>
<keyword evidence="5 10" id="KW-1133">Transmembrane helix</keyword>
<reference evidence="12 13" key="1">
    <citation type="submission" date="2016-10" db="EMBL/GenBank/DDBJ databases">
        <authorList>
            <person name="Varghese N."/>
            <person name="Submissions S."/>
        </authorList>
    </citation>
    <scope>NUCLEOTIDE SEQUENCE [LARGE SCALE GENOMIC DNA]</scope>
    <source>
        <strain evidence="12 13">Nl1</strain>
    </source>
</reference>
<evidence type="ECO:0000256" key="5">
    <source>
        <dbReference type="ARBA" id="ARBA00022989"/>
    </source>
</evidence>
<comment type="function">
    <text evidence="8">Essential cell division protein that stabilizes the FtsZ protofilaments by cross-linking them and that serves as a cytoplasmic membrane anchor for the Z ring. Also required for the recruitment to the septal ring of downstream cell division proteins.</text>
</comment>
<keyword evidence="1 9" id="KW-1003">Cell membrane</keyword>
<keyword evidence="6 9" id="KW-0472">Membrane</keyword>
<feature type="domain" description="ZipA C-terminal FtsZ-binding" evidence="11">
    <location>
        <begin position="272"/>
        <end position="398"/>
    </location>
</feature>
<evidence type="ECO:0000256" key="8">
    <source>
        <dbReference type="RuleBase" id="RU003612"/>
    </source>
</evidence>
<dbReference type="SMART" id="SM00771">
    <property type="entry name" value="ZipA_C"/>
    <property type="match status" value="1"/>
</dbReference>
<sequence length="422" mass="45521">MTDMSELQISLIAIGFVVVLGVVFFNWMQQRRYRRGAEEAFARKHEDILLKTKADASVADDERVEPQLGKELLRELQGEPGGGPEPVEITEPDLNVTSVAAIPDGSSVTSAGSATSADSTISAGLIASANSTTSISSATSHEQTPASHVHVVDAVDYIANIRAKTFIADAELAEVLQRKFDFSKPVRWLGQRTVESSWEEITIETLGKGGYISLRGCLQLADRAGPVSEVSLSEFQDMVQNFATRVNAVADCPNARQAYAQALSLDQFCAEVDVMIGINIISRDNSVFTGAKIQVLAEASGFKLGANGVFSSRDENNALLFSLNNHESSPFLPDSMRTVTTHGITFLLDVPRVANGENIFDEMMHLAGIFSDTLGGIMVDDNHMPLSDSGIGKIRQQLSAIQSMMLARRIPAGGEIALRLFA</sequence>
<evidence type="ECO:0000313" key="12">
    <source>
        <dbReference type="EMBL" id="SDQ51047.1"/>
    </source>
</evidence>
<evidence type="ECO:0000313" key="13">
    <source>
        <dbReference type="Proteomes" id="UP000183471"/>
    </source>
</evidence>
<protein>
    <recommendedName>
        <fullName evidence="8">Cell division protein ZipA</fullName>
    </recommendedName>
</protein>
<dbReference type="Gene3D" id="3.30.1400.10">
    <property type="entry name" value="ZipA, C-terminal FtsZ-binding domain"/>
    <property type="match status" value="1"/>
</dbReference>
<evidence type="ECO:0000256" key="9">
    <source>
        <dbReference type="RuleBase" id="RU003613"/>
    </source>
</evidence>
<evidence type="ECO:0000259" key="11">
    <source>
        <dbReference type="SMART" id="SM00771"/>
    </source>
</evidence>
<evidence type="ECO:0000256" key="7">
    <source>
        <dbReference type="ARBA" id="ARBA00023306"/>
    </source>
</evidence>
<proteinExistence type="inferred from homology"/>
<evidence type="ECO:0000256" key="4">
    <source>
        <dbReference type="ARBA" id="ARBA00022692"/>
    </source>
</evidence>
<keyword evidence="4 9" id="KW-0812">Transmembrane</keyword>
<feature type="transmembrane region" description="Helical" evidence="10">
    <location>
        <begin position="6"/>
        <end position="27"/>
    </location>
</feature>
<keyword evidence="2 9" id="KW-0997">Cell inner membrane</keyword>
<dbReference type="PANTHER" id="PTHR38685:SF1">
    <property type="entry name" value="CELL DIVISION PROTEIN ZIPA"/>
    <property type="match status" value="1"/>
</dbReference>
<dbReference type="SUPFAM" id="SSF64383">
    <property type="entry name" value="Cell-division protein ZipA, C-terminal domain"/>
    <property type="match status" value="1"/>
</dbReference>
<dbReference type="Proteomes" id="UP000183471">
    <property type="component" value="Unassembled WGS sequence"/>
</dbReference>
<dbReference type="Pfam" id="PF04354">
    <property type="entry name" value="ZipA_C"/>
    <property type="match status" value="1"/>
</dbReference>
<organism evidence="12 13">
    <name type="scientific">Nitrosospira multiformis</name>
    <dbReference type="NCBI Taxonomy" id="1231"/>
    <lineage>
        <taxon>Bacteria</taxon>
        <taxon>Pseudomonadati</taxon>
        <taxon>Pseudomonadota</taxon>
        <taxon>Betaproteobacteria</taxon>
        <taxon>Nitrosomonadales</taxon>
        <taxon>Nitrosomonadaceae</taxon>
        <taxon>Nitrosospira</taxon>
    </lineage>
</organism>
<keyword evidence="3 8" id="KW-0132">Cell division</keyword>
<comment type="similarity">
    <text evidence="8">Belongs to the ZipA family.</text>
</comment>
<keyword evidence="13" id="KW-1185">Reference proteome</keyword>
<dbReference type="PANTHER" id="PTHR38685">
    <property type="entry name" value="CELL DIVISION PROTEIN ZIPA"/>
    <property type="match status" value="1"/>
</dbReference>
<dbReference type="InterPro" id="IPR007449">
    <property type="entry name" value="ZipA_FtsZ-bd_C"/>
</dbReference>
<keyword evidence="7 8" id="KW-0131">Cell cycle</keyword>
<evidence type="ECO:0000256" key="2">
    <source>
        <dbReference type="ARBA" id="ARBA00022519"/>
    </source>
</evidence>
<evidence type="ECO:0000256" key="10">
    <source>
        <dbReference type="SAM" id="Phobius"/>
    </source>
</evidence>
<evidence type="ECO:0000256" key="1">
    <source>
        <dbReference type="ARBA" id="ARBA00022475"/>
    </source>
</evidence>
<gene>
    <name evidence="12" type="ORF">SAMN05216402_1131</name>
</gene>
<evidence type="ECO:0000256" key="3">
    <source>
        <dbReference type="ARBA" id="ARBA00022618"/>
    </source>
</evidence>
<evidence type="ECO:0000256" key="6">
    <source>
        <dbReference type="ARBA" id="ARBA00023136"/>
    </source>
</evidence>
<dbReference type="InterPro" id="IPR036765">
    <property type="entry name" value="ZipA_FtsZ-bd_C_sf"/>
</dbReference>
<name>A0ABY0TA24_9PROT</name>